<reference evidence="2" key="1">
    <citation type="submission" date="2017-05" db="EMBL/GenBank/DDBJ databases">
        <authorList>
            <person name="Rodrigo-Torres L."/>
            <person name="Arahal R. D."/>
            <person name="Lucena T."/>
        </authorList>
    </citation>
    <scope>NUCLEOTIDE SEQUENCE [LARGE SCALE GENOMIC DNA]</scope>
    <source>
        <strain evidence="2">CECT 8899</strain>
    </source>
</reference>
<proteinExistence type="predicted"/>
<dbReference type="EMBL" id="FXZK01000001">
    <property type="protein sequence ID" value="SMY06341.1"/>
    <property type="molecule type" value="Genomic_DNA"/>
</dbReference>
<protein>
    <submittedName>
        <fullName evidence="1">Uncharacterized protein</fullName>
    </submittedName>
</protein>
<organism evidence="1 2">
    <name type="scientific">Flavimaricola marinus</name>
    <dbReference type="NCBI Taxonomy" id="1819565"/>
    <lineage>
        <taxon>Bacteria</taxon>
        <taxon>Pseudomonadati</taxon>
        <taxon>Pseudomonadota</taxon>
        <taxon>Alphaproteobacteria</taxon>
        <taxon>Rhodobacterales</taxon>
        <taxon>Paracoccaceae</taxon>
        <taxon>Flavimaricola</taxon>
    </lineage>
</organism>
<gene>
    <name evidence="1" type="ORF">LOM8899_00464</name>
</gene>
<sequence>MILKANSEIQFHAGPGPAKRCSVDPPESDFCEGAPGNWRGRMSPTASLGRAFPGLERVLD</sequence>
<dbReference type="Proteomes" id="UP000201613">
    <property type="component" value="Unassembled WGS sequence"/>
</dbReference>
<accession>A0A238L9R0</accession>
<dbReference type="AlphaFoldDB" id="A0A238L9R0"/>
<name>A0A238L9R0_9RHOB</name>
<keyword evidence="2" id="KW-1185">Reference proteome</keyword>
<evidence type="ECO:0000313" key="2">
    <source>
        <dbReference type="Proteomes" id="UP000201613"/>
    </source>
</evidence>
<evidence type="ECO:0000313" key="1">
    <source>
        <dbReference type="EMBL" id="SMY06341.1"/>
    </source>
</evidence>